<evidence type="ECO:0000313" key="3">
    <source>
        <dbReference type="Proteomes" id="UP000002608"/>
    </source>
</evidence>
<dbReference type="Proteomes" id="UP000002608">
    <property type="component" value="Chromosome"/>
</dbReference>
<sequence length="312" mass="33360">MITSMKFSAILVHPLTLISLICGALTYIGSFIAWASNADYSYLPASEVKQLQVENQSVPALLRPWIGNKQLGLAIIVPALGEHADAPGLPGYLRRELNEAGWATLALTPPSLLASKPPIGLTDSEPEPEPAQQNVSANSKQLNRSAQSTAAASTTSIALSAQQTLVQQQQDFMLASMAQLDALGKHFAGKRMLIVMGDSANLIIELLASKRLPMPDLMVIVNPYSELESANKALPEKLAALAIPVLDIQSKDGTAASIATQVQRRSSAPANAPTRYSQQVLALDLTLEVAWDNSLELIEGFVSRINKAYPNG</sequence>
<accession>A8H8X9</accession>
<dbReference type="InterPro" id="IPR022529">
    <property type="entry name" value="DUF3530"/>
</dbReference>
<dbReference type="ESTHER" id="shepa-a8h8x9">
    <property type="family name" value="Duf_3530"/>
</dbReference>
<reference evidence="2 3" key="1">
    <citation type="submission" date="2007-10" db="EMBL/GenBank/DDBJ databases">
        <title>Complete sequence of Shewanella pealeana ATCC 700345.</title>
        <authorList>
            <consortium name="US DOE Joint Genome Institute"/>
            <person name="Copeland A."/>
            <person name="Lucas S."/>
            <person name="Lapidus A."/>
            <person name="Barry K."/>
            <person name="Glavina del Rio T."/>
            <person name="Dalin E."/>
            <person name="Tice H."/>
            <person name="Pitluck S."/>
            <person name="Chertkov O."/>
            <person name="Brettin T."/>
            <person name="Bruce D."/>
            <person name="Detter J.C."/>
            <person name="Han C."/>
            <person name="Schmutz J."/>
            <person name="Larimer F."/>
            <person name="Land M."/>
            <person name="Hauser L."/>
            <person name="Kyrpides N."/>
            <person name="Kim E."/>
            <person name="Zhao J.-S.Z."/>
            <person name="Manno D."/>
            <person name="Hawari J."/>
            <person name="Richardson P."/>
        </authorList>
    </citation>
    <scope>NUCLEOTIDE SEQUENCE [LARGE SCALE GENOMIC DNA]</scope>
    <source>
        <strain evidence="3">ATCC 700345 / ANG-SQ1</strain>
    </source>
</reference>
<dbReference type="Pfam" id="PF12048">
    <property type="entry name" value="DUF3530"/>
    <property type="match status" value="1"/>
</dbReference>
<gene>
    <name evidence="2" type="ordered locus">Spea_3705</name>
</gene>
<feature type="region of interest" description="Disordered" evidence="1">
    <location>
        <begin position="116"/>
        <end position="147"/>
    </location>
</feature>
<dbReference type="STRING" id="398579.Spea_3705"/>
<dbReference type="AlphaFoldDB" id="A8H8X9"/>
<organism evidence="2 3">
    <name type="scientific">Shewanella pealeana (strain ATCC 700345 / ANG-SQ1)</name>
    <dbReference type="NCBI Taxonomy" id="398579"/>
    <lineage>
        <taxon>Bacteria</taxon>
        <taxon>Pseudomonadati</taxon>
        <taxon>Pseudomonadota</taxon>
        <taxon>Gammaproteobacteria</taxon>
        <taxon>Alteromonadales</taxon>
        <taxon>Shewanellaceae</taxon>
        <taxon>Shewanella</taxon>
    </lineage>
</organism>
<dbReference type="KEGG" id="spl:Spea_3705"/>
<feature type="compositionally biased region" description="Polar residues" evidence="1">
    <location>
        <begin position="131"/>
        <end position="144"/>
    </location>
</feature>
<evidence type="ECO:0008006" key="4">
    <source>
        <dbReference type="Google" id="ProtNLM"/>
    </source>
</evidence>
<name>A8H8X9_SHEPA</name>
<keyword evidence="3" id="KW-1185">Reference proteome</keyword>
<proteinExistence type="predicted"/>
<dbReference type="EMBL" id="CP000851">
    <property type="protein sequence ID" value="ABV89016.1"/>
    <property type="molecule type" value="Genomic_DNA"/>
</dbReference>
<evidence type="ECO:0000313" key="2">
    <source>
        <dbReference type="EMBL" id="ABV89016.1"/>
    </source>
</evidence>
<evidence type="ECO:0000256" key="1">
    <source>
        <dbReference type="SAM" id="MobiDB-lite"/>
    </source>
</evidence>
<protein>
    <recommendedName>
        <fullName evidence="4">DUF3530 domain-containing protein</fullName>
    </recommendedName>
</protein>
<dbReference type="eggNOG" id="ENOG5032VAV">
    <property type="taxonomic scope" value="Bacteria"/>
</dbReference>
<dbReference type="HOGENOM" id="CLU_933501_0_0_6"/>